<reference evidence="3 4" key="1">
    <citation type="submission" date="2019-10" db="EMBL/GenBank/DDBJ databases">
        <title>Antimicrobial-resistant enteric bacteria are widely distributed amongst people, animals and the environment in northern Tanzania.</title>
        <authorList>
            <person name="Subbiah M."/>
            <person name="Call D.R."/>
        </authorList>
    </citation>
    <scope>NUCLEOTIDE SEQUENCE [LARGE SCALE GENOMIC DNA]</scope>
    <source>
        <strain evidence="3 4">TzEc067</strain>
    </source>
</reference>
<dbReference type="Gene3D" id="1.10.10.10">
    <property type="entry name" value="Winged helix-like DNA-binding domain superfamily/Winged helix DNA-binding domain"/>
    <property type="match status" value="1"/>
</dbReference>
<evidence type="ECO:0000256" key="2">
    <source>
        <dbReference type="ARBA" id="ARBA00023163"/>
    </source>
</evidence>
<evidence type="ECO:0008006" key="5">
    <source>
        <dbReference type="Google" id="ProtNLM"/>
    </source>
</evidence>
<dbReference type="Pfam" id="PF04703">
    <property type="entry name" value="FaeA"/>
    <property type="match status" value="1"/>
</dbReference>
<evidence type="ECO:0000313" key="3">
    <source>
        <dbReference type="EMBL" id="KAE9731933.1"/>
    </source>
</evidence>
<dbReference type="SUPFAM" id="SSF46785">
    <property type="entry name" value="Winged helix' DNA-binding domain"/>
    <property type="match status" value="1"/>
</dbReference>
<comment type="caution">
    <text evidence="3">The sequence shown here is derived from an EMBL/GenBank/DDBJ whole genome shotgun (WGS) entry which is preliminary data.</text>
</comment>
<dbReference type="InterPro" id="IPR006793">
    <property type="entry name" value="FaeA"/>
</dbReference>
<dbReference type="InterPro" id="IPR036390">
    <property type="entry name" value="WH_DNA-bd_sf"/>
</dbReference>
<dbReference type="AlphaFoldDB" id="A0A6D0FVI7"/>
<keyword evidence="2" id="KW-0804">Transcription</keyword>
<accession>A0A6D0FVI7</accession>
<keyword evidence="1" id="KW-0805">Transcription regulation</keyword>
<dbReference type="RefSeq" id="WP_136769331.1">
    <property type="nucleotide sequence ID" value="NZ_CAJUZU010000030.1"/>
</dbReference>
<name>A0A6D0FVI7_ECOLX</name>
<dbReference type="Proteomes" id="UP000437875">
    <property type="component" value="Unassembled WGS sequence"/>
</dbReference>
<sequence length="68" mass="8108">MKKKQILDFIQEIKTPCRTSDIASRFEMSAYQARHYLMCLEKEGKIGRTPLRRGARTLWEVARETEKY</sequence>
<evidence type="ECO:0000256" key="1">
    <source>
        <dbReference type="ARBA" id="ARBA00023015"/>
    </source>
</evidence>
<dbReference type="InterPro" id="IPR036388">
    <property type="entry name" value="WH-like_DNA-bd_sf"/>
</dbReference>
<dbReference type="EMBL" id="WSGM01000005">
    <property type="protein sequence ID" value="KAE9731933.1"/>
    <property type="molecule type" value="Genomic_DNA"/>
</dbReference>
<proteinExistence type="predicted"/>
<protein>
    <recommendedName>
        <fullName evidence="5">Dolichol monophosphate mannose synthase</fullName>
    </recommendedName>
</protein>
<dbReference type="GO" id="GO:0006355">
    <property type="term" value="P:regulation of DNA-templated transcription"/>
    <property type="evidence" value="ECO:0007669"/>
    <property type="project" value="InterPro"/>
</dbReference>
<evidence type="ECO:0000313" key="4">
    <source>
        <dbReference type="Proteomes" id="UP000437875"/>
    </source>
</evidence>
<gene>
    <name evidence="3" type="ORF">GP711_09810</name>
</gene>
<organism evidence="3 4">
    <name type="scientific">Escherichia coli</name>
    <dbReference type="NCBI Taxonomy" id="562"/>
    <lineage>
        <taxon>Bacteria</taxon>
        <taxon>Pseudomonadati</taxon>
        <taxon>Pseudomonadota</taxon>
        <taxon>Gammaproteobacteria</taxon>
        <taxon>Enterobacterales</taxon>
        <taxon>Enterobacteriaceae</taxon>
        <taxon>Escherichia</taxon>
    </lineage>
</organism>